<keyword evidence="3" id="KW-0269">Exonuclease</keyword>
<comment type="caution">
    <text evidence="4">The sequence shown here is derived from an EMBL/GenBank/DDBJ whole genome shotgun (WGS) entry which is preliminary data.</text>
</comment>
<keyword evidence="5" id="KW-1185">Reference proteome</keyword>
<dbReference type="GO" id="GO:0035312">
    <property type="term" value="F:5'-3' DNA exonuclease activity"/>
    <property type="evidence" value="ECO:0007669"/>
    <property type="project" value="TreeGrafter"/>
</dbReference>
<proteinExistence type="predicted"/>
<reference evidence="4 5" key="1">
    <citation type="submission" date="2015-05" db="EMBL/GenBank/DDBJ databases">
        <title>Distinctive expansion of gene families associated with plant cell wall degradation and secondary metabolism in the genomes of grapevine trunk pathogens.</title>
        <authorList>
            <person name="Lawrence D.P."/>
            <person name="Travadon R."/>
            <person name="Rolshausen P.E."/>
            <person name="Baumgartner K."/>
        </authorList>
    </citation>
    <scope>NUCLEOTIDE SEQUENCE [LARGE SCALE GENOMIC DNA]</scope>
    <source>
        <strain evidence="4">DA912</strain>
    </source>
</reference>
<evidence type="ECO:0000256" key="3">
    <source>
        <dbReference type="ARBA" id="ARBA00022839"/>
    </source>
</evidence>
<protein>
    <submittedName>
        <fullName evidence="4">Putative dna repair protein</fullName>
    </submittedName>
</protein>
<evidence type="ECO:0000313" key="5">
    <source>
        <dbReference type="Proteomes" id="UP000034680"/>
    </source>
</evidence>
<evidence type="ECO:0000313" key="4">
    <source>
        <dbReference type="EMBL" id="KKY35747.1"/>
    </source>
</evidence>
<dbReference type="GO" id="GO:0003684">
    <property type="term" value="F:damaged DNA binding"/>
    <property type="evidence" value="ECO:0007669"/>
    <property type="project" value="TreeGrafter"/>
</dbReference>
<accession>A0A0G2FN08</accession>
<evidence type="ECO:0000256" key="1">
    <source>
        <dbReference type="ARBA" id="ARBA00022722"/>
    </source>
</evidence>
<dbReference type="OrthoDB" id="5561659at2759"/>
<gene>
    <name evidence="4" type="ORF">UCDDA912_g04355</name>
</gene>
<keyword evidence="2" id="KW-0378">Hydrolase</keyword>
<organism evidence="4 5">
    <name type="scientific">Diaporthe ampelina</name>
    <dbReference type="NCBI Taxonomy" id="1214573"/>
    <lineage>
        <taxon>Eukaryota</taxon>
        <taxon>Fungi</taxon>
        <taxon>Dikarya</taxon>
        <taxon>Ascomycota</taxon>
        <taxon>Pezizomycotina</taxon>
        <taxon>Sordariomycetes</taxon>
        <taxon>Sordariomycetidae</taxon>
        <taxon>Diaporthales</taxon>
        <taxon>Diaporthaceae</taxon>
        <taxon>Diaporthe</taxon>
    </lineage>
</organism>
<dbReference type="PANTHER" id="PTHR23240:SF8">
    <property type="entry name" value="PROTEIN ARTEMIS"/>
    <property type="match status" value="1"/>
</dbReference>
<dbReference type="AlphaFoldDB" id="A0A0G2FN08"/>
<sequence>MSTFNGVISEFPGIRVDYFRNVVDDPPLACFLSHIHSDHLAGLDTFKGRLVYCSAATRAMLLKLQRKASRINFAQGILEAEDITYKHQKNRLKPLPLNTPTEIELTPNSTVRVTLLDANHCPGAVMFPWTYGYEDIWIALAKALNTQIHVDDYKMKVYESLRVKLDNENNYLHLSPEAPSLTASGNVVWITPIVAHLRNDDEMVEVGIGGGAGDLEESDQLVLTTEDLCQWLESVRMDQDTPKRTKSLLQDFLTSAISAKHPLVLDLLEEDESDEQDLHTN</sequence>
<dbReference type="Proteomes" id="UP000034680">
    <property type="component" value="Unassembled WGS sequence"/>
</dbReference>
<dbReference type="STRING" id="1214573.A0A0G2FN08"/>
<dbReference type="GO" id="GO:0036297">
    <property type="term" value="P:interstrand cross-link repair"/>
    <property type="evidence" value="ECO:0007669"/>
    <property type="project" value="TreeGrafter"/>
</dbReference>
<reference evidence="4 5" key="2">
    <citation type="submission" date="2015-05" db="EMBL/GenBank/DDBJ databases">
        <authorList>
            <person name="Morales-Cruz A."/>
            <person name="Amrine K.C."/>
            <person name="Cantu D."/>
        </authorList>
    </citation>
    <scope>NUCLEOTIDE SEQUENCE [LARGE SCALE GENOMIC DNA]</scope>
    <source>
        <strain evidence="4">DA912</strain>
    </source>
</reference>
<dbReference type="Gene3D" id="3.60.15.10">
    <property type="entry name" value="Ribonuclease Z/Hydroxyacylglutathione hydrolase-like"/>
    <property type="match status" value="1"/>
</dbReference>
<name>A0A0G2FN08_9PEZI</name>
<dbReference type="EMBL" id="LCUC01000147">
    <property type="protein sequence ID" value="KKY35747.1"/>
    <property type="molecule type" value="Genomic_DNA"/>
</dbReference>
<evidence type="ECO:0000256" key="2">
    <source>
        <dbReference type="ARBA" id="ARBA00022801"/>
    </source>
</evidence>
<dbReference type="InterPro" id="IPR036866">
    <property type="entry name" value="RibonucZ/Hydroxyglut_hydro"/>
</dbReference>
<dbReference type="SUPFAM" id="SSF56281">
    <property type="entry name" value="Metallo-hydrolase/oxidoreductase"/>
    <property type="match status" value="1"/>
</dbReference>
<keyword evidence="1" id="KW-0540">Nuclease</keyword>
<dbReference type="GO" id="GO:0000723">
    <property type="term" value="P:telomere maintenance"/>
    <property type="evidence" value="ECO:0007669"/>
    <property type="project" value="TreeGrafter"/>
</dbReference>
<dbReference type="GO" id="GO:0006303">
    <property type="term" value="P:double-strand break repair via nonhomologous end joining"/>
    <property type="evidence" value="ECO:0007669"/>
    <property type="project" value="TreeGrafter"/>
</dbReference>
<dbReference type="PANTHER" id="PTHR23240">
    <property type="entry name" value="DNA CROSS-LINK REPAIR PROTEIN PSO2/SNM1-RELATED"/>
    <property type="match status" value="1"/>
</dbReference>